<feature type="compositionally biased region" description="Basic and acidic residues" evidence="1">
    <location>
        <begin position="145"/>
        <end position="157"/>
    </location>
</feature>
<reference evidence="2" key="2">
    <citation type="submission" date="2024-08" db="UniProtKB">
        <authorList>
            <consortium name="EnsemblMetazoa"/>
        </authorList>
    </citation>
    <scope>IDENTIFICATION</scope>
</reference>
<protein>
    <submittedName>
        <fullName evidence="2">Uncharacterized protein</fullName>
    </submittedName>
</protein>
<proteinExistence type="predicted"/>
<name>A0AAR5PRD1_DENPD</name>
<keyword evidence="3" id="KW-1185">Reference proteome</keyword>
<dbReference type="EnsemblMetazoa" id="XM_019908004.1">
    <property type="protein sequence ID" value="XP_019763563.1"/>
    <property type="gene ID" value="LOC109539922"/>
</dbReference>
<feature type="region of interest" description="Disordered" evidence="1">
    <location>
        <begin position="1"/>
        <end position="29"/>
    </location>
</feature>
<dbReference type="KEGG" id="dpa:109539922"/>
<evidence type="ECO:0000256" key="1">
    <source>
        <dbReference type="SAM" id="MobiDB-lite"/>
    </source>
</evidence>
<organism evidence="2 3">
    <name type="scientific">Dendroctonus ponderosae</name>
    <name type="common">Mountain pine beetle</name>
    <dbReference type="NCBI Taxonomy" id="77166"/>
    <lineage>
        <taxon>Eukaryota</taxon>
        <taxon>Metazoa</taxon>
        <taxon>Ecdysozoa</taxon>
        <taxon>Arthropoda</taxon>
        <taxon>Hexapoda</taxon>
        <taxon>Insecta</taxon>
        <taxon>Pterygota</taxon>
        <taxon>Neoptera</taxon>
        <taxon>Endopterygota</taxon>
        <taxon>Coleoptera</taxon>
        <taxon>Polyphaga</taxon>
        <taxon>Cucujiformia</taxon>
        <taxon>Curculionidae</taxon>
        <taxon>Scolytinae</taxon>
        <taxon>Dendroctonus</taxon>
    </lineage>
</organism>
<dbReference type="Proteomes" id="UP000019118">
    <property type="component" value="Unassembled WGS sequence"/>
</dbReference>
<accession>A0AAR5PRD1</accession>
<feature type="region of interest" description="Disordered" evidence="1">
    <location>
        <begin position="106"/>
        <end position="126"/>
    </location>
</feature>
<dbReference type="GeneID" id="109539922"/>
<feature type="compositionally biased region" description="Basic residues" evidence="1">
    <location>
        <begin position="180"/>
        <end position="189"/>
    </location>
</feature>
<sequence>MGNRLCKKKGDVLDNANHVNSDRQESPSKFDRIINRLHLKPTTWKSESQLNKKENIRAKSEETRHGESIFYTKPLSKSSDWTEVDLEVPSKDDEQIHLRNPKLSLIFDNENGTPTPPPRKQPKRSNFREKIERIANKSLQAFQGDKNKDTNKVPVEEPLMVKREINYKCPVCDSDEKTHNRDHHHHNNVAKKSSESPVKSDSTKKSKSSKRQKNLSVISLPNYNDLKLSVAHPDGGDQPISSKNELTSSRLSLQHPGAKKLTNSQSTGKLDSYITRCRSFGSIFPQQLKKLKMQKTKPEDITSDDSFGPLEDWDVGLIEHYDPKDTSLPRPRKAAIADKKSDKEVLDGIAGLIVNPEDIPKPERPVRRAESLVKKINKEASVEAAKLHSSDPKAPEEICLTPPPSPIHDGKSTGKKVAQLSRNFEDPATATKLRMDAKPLVVKRNKPEKSAVVEKRESVCEHSSLMKILQEFSIKDKQEKANVVENESTLSSLTPSLVEFEKTLNNNVLEDFINAEKNHSRVGSS</sequence>
<reference evidence="3" key="1">
    <citation type="journal article" date="2013" name="Genome Biol.">
        <title>Draft genome of the mountain pine beetle, Dendroctonus ponderosae Hopkins, a major forest pest.</title>
        <authorList>
            <person name="Keeling C.I."/>
            <person name="Yuen M.M."/>
            <person name="Liao N.Y."/>
            <person name="Docking T.R."/>
            <person name="Chan S.K."/>
            <person name="Taylor G.A."/>
            <person name="Palmquist D.L."/>
            <person name="Jackman S.D."/>
            <person name="Nguyen A."/>
            <person name="Li M."/>
            <person name="Henderson H."/>
            <person name="Janes J.K."/>
            <person name="Zhao Y."/>
            <person name="Pandoh P."/>
            <person name="Moore R."/>
            <person name="Sperling F.A."/>
            <person name="Huber D.P."/>
            <person name="Birol I."/>
            <person name="Jones S.J."/>
            <person name="Bohlmann J."/>
        </authorList>
    </citation>
    <scope>NUCLEOTIDE SEQUENCE</scope>
</reference>
<feature type="compositionally biased region" description="Basic and acidic residues" evidence="1">
    <location>
        <begin position="20"/>
        <end position="29"/>
    </location>
</feature>
<evidence type="ECO:0000313" key="3">
    <source>
        <dbReference type="Proteomes" id="UP000019118"/>
    </source>
</evidence>
<feature type="region of interest" description="Disordered" evidence="1">
    <location>
        <begin position="175"/>
        <end position="218"/>
    </location>
</feature>
<feature type="region of interest" description="Disordered" evidence="1">
    <location>
        <begin position="138"/>
        <end position="157"/>
    </location>
</feature>
<evidence type="ECO:0000313" key="2">
    <source>
        <dbReference type="EnsemblMetazoa" id="XP_019763563.1"/>
    </source>
</evidence>
<dbReference type="AlphaFoldDB" id="A0AAR5PRD1"/>